<dbReference type="InterPro" id="IPR003778">
    <property type="entry name" value="CT_A_B"/>
</dbReference>
<dbReference type="InterPro" id="IPR052708">
    <property type="entry name" value="PxpC"/>
</dbReference>
<protein>
    <submittedName>
        <fullName evidence="5">Biotin-dependent carboxyltransferase family protein</fullName>
    </submittedName>
</protein>
<evidence type="ECO:0000313" key="5">
    <source>
        <dbReference type="EMBL" id="MCG2461789.1"/>
    </source>
</evidence>
<dbReference type="AlphaFoldDB" id="A0AAE3JQE8"/>
<dbReference type="InterPro" id="IPR029000">
    <property type="entry name" value="Cyclophilin-like_dom_sf"/>
</dbReference>
<dbReference type="RefSeq" id="WP_317902931.1">
    <property type="nucleotide sequence ID" value="NZ_JAIRBC010000020.1"/>
</dbReference>
<evidence type="ECO:0000259" key="4">
    <source>
        <dbReference type="SMART" id="SM00797"/>
    </source>
</evidence>
<accession>A0AAE3JQE8</accession>
<dbReference type="Proteomes" id="UP001200642">
    <property type="component" value="Unassembled WGS sequence"/>
</dbReference>
<evidence type="ECO:0000256" key="3">
    <source>
        <dbReference type="ARBA" id="ARBA00022840"/>
    </source>
</evidence>
<dbReference type="PANTHER" id="PTHR43309:SF5">
    <property type="entry name" value="5-OXOPROLINASE SUBUNIT C"/>
    <property type="match status" value="1"/>
</dbReference>
<proteinExistence type="predicted"/>
<dbReference type="Gene3D" id="2.40.100.10">
    <property type="entry name" value="Cyclophilin-like"/>
    <property type="match status" value="1"/>
</dbReference>
<gene>
    <name evidence="5" type="ORF">K8352_13605</name>
</gene>
<evidence type="ECO:0000256" key="1">
    <source>
        <dbReference type="ARBA" id="ARBA00022741"/>
    </source>
</evidence>
<name>A0AAE3JQE8_9FLAO</name>
<dbReference type="PANTHER" id="PTHR43309">
    <property type="entry name" value="5-OXOPROLINASE SUBUNIT C"/>
    <property type="match status" value="1"/>
</dbReference>
<feature type="domain" description="Carboxyltransferase" evidence="4">
    <location>
        <begin position="23"/>
        <end position="285"/>
    </location>
</feature>
<dbReference type="EMBL" id="JAIRBC010000020">
    <property type="protein sequence ID" value="MCG2461789.1"/>
    <property type="molecule type" value="Genomic_DNA"/>
</dbReference>
<keyword evidence="6" id="KW-1185">Reference proteome</keyword>
<comment type="caution">
    <text evidence="5">The sequence shown here is derived from an EMBL/GenBank/DDBJ whole genome shotgun (WGS) entry which is preliminary data.</text>
</comment>
<sequence>MLKLLKSGLYTTVQDAGRFGYRHKGVPVAGVMDSFAAQKVNMLLENQPEAAVLEITMTGPTLEFEEDTYIALGGADMSVGLNNIPIHNYTVYKIKSGDTLSYLKLNYGFRGYLAIKDGFKSEVVLGSRSLFKPVTSVNRLKDNDQLLYTVYKSFQPKIQKLKVDSFLDDEVLEVDKGPEFDLLNDKHLEGLFNKEFTVAPENNRMAYQLNESIPGHEISILTSATLPGTVQLTPSGKLIILMKDGQTTGGYPRILQLSEKAINILAQKKAGDIISLKLPKKSSRI</sequence>
<keyword evidence="1" id="KW-0547">Nucleotide-binding</keyword>
<dbReference type="Pfam" id="PF02626">
    <property type="entry name" value="CT_A_B"/>
    <property type="match status" value="1"/>
</dbReference>
<evidence type="ECO:0000313" key="6">
    <source>
        <dbReference type="Proteomes" id="UP001200642"/>
    </source>
</evidence>
<keyword evidence="2" id="KW-0378">Hydrolase</keyword>
<dbReference type="GO" id="GO:0005524">
    <property type="term" value="F:ATP binding"/>
    <property type="evidence" value="ECO:0007669"/>
    <property type="project" value="UniProtKB-KW"/>
</dbReference>
<reference evidence="5" key="1">
    <citation type="submission" date="2023-02" db="EMBL/GenBank/DDBJ databases">
        <title>Genome of Flavobacteriaceae gen. nov. sp. strain F89.</title>
        <authorList>
            <person name="Wang Y."/>
        </authorList>
    </citation>
    <scope>NUCLEOTIDE SEQUENCE</scope>
    <source>
        <strain evidence="5">F89</strain>
    </source>
</reference>
<evidence type="ECO:0000256" key="2">
    <source>
        <dbReference type="ARBA" id="ARBA00022801"/>
    </source>
</evidence>
<dbReference type="GO" id="GO:0016787">
    <property type="term" value="F:hydrolase activity"/>
    <property type="evidence" value="ECO:0007669"/>
    <property type="project" value="UniProtKB-KW"/>
</dbReference>
<keyword evidence="3" id="KW-0067">ATP-binding</keyword>
<organism evidence="5 6">
    <name type="scientific">Cerina litoralis</name>
    <dbReference type="NCBI Taxonomy" id="2874477"/>
    <lineage>
        <taxon>Bacteria</taxon>
        <taxon>Pseudomonadati</taxon>
        <taxon>Bacteroidota</taxon>
        <taxon>Flavobacteriia</taxon>
        <taxon>Flavobacteriales</taxon>
        <taxon>Flavobacteriaceae</taxon>
        <taxon>Cerina</taxon>
    </lineage>
</organism>
<dbReference type="SMART" id="SM00797">
    <property type="entry name" value="AHS2"/>
    <property type="match status" value="1"/>
</dbReference>